<dbReference type="Pfam" id="PF01435">
    <property type="entry name" value="Peptidase_M48"/>
    <property type="match status" value="1"/>
</dbReference>
<accession>A0ABS4Z844</accession>
<keyword evidence="7" id="KW-1133">Transmembrane helix</keyword>
<evidence type="ECO:0000256" key="1">
    <source>
        <dbReference type="ARBA" id="ARBA00022670"/>
    </source>
</evidence>
<feature type="domain" description="Peptidase M48" evidence="8">
    <location>
        <begin position="129"/>
        <end position="190"/>
    </location>
</feature>
<evidence type="ECO:0000259" key="8">
    <source>
        <dbReference type="Pfam" id="PF01435"/>
    </source>
</evidence>
<keyword evidence="5 6" id="KW-0482">Metalloprotease</keyword>
<dbReference type="InterPro" id="IPR052173">
    <property type="entry name" value="Beta-lactam_resp_regulator"/>
</dbReference>
<dbReference type="Gene3D" id="3.30.2010.10">
    <property type="entry name" value="Metalloproteases ('zincins'), catalytic domain"/>
    <property type="match status" value="1"/>
</dbReference>
<dbReference type="PANTHER" id="PTHR34978">
    <property type="entry name" value="POSSIBLE SENSOR-TRANSDUCER PROTEIN BLAR"/>
    <property type="match status" value="1"/>
</dbReference>
<evidence type="ECO:0000256" key="6">
    <source>
        <dbReference type="RuleBase" id="RU003983"/>
    </source>
</evidence>
<feature type="transmembrane region" description="Helical" evidence="7">
    <location>
        <begin position="38"/>
        <end position="60"/>
    </location>
</feature>
<evidence type="ECO:0000256" key="5">
    <source>
        <dbReference type="ARBA" id="ARBA00023049"/>
    </source>
</evidence>
<dbReference type="CDD" id="cd07326">
    <property type="entry name" value="M56_BlaR1_MecR1_like"/>
    <property type="match status" value="1"/>
</dbReference>
<keyword evidence="10" id="KW-1185">Reference proteome</keyword>
<dbReference type="GO" id="GO:0008233">
    <property type="term" value="F:peptidase activity"/>
    <property type="evidence" value="ECO:0007669"/>
    <property type="project" value="UniProtKB-KW"/>
</dbReference>
<name>A0ABS4Z844_9ACTN</name>
<evidence type="ECO:0000313" key="10">
    <source>
        <dbReference type="Proteomes" id="UP000758168"/>
    </source>
</evidence>
<comment type="similarity">
    <text evidence="6">Belongs to the peptidase M48 family.</text>
</comment>
<evidence type="ECO:0000256" key="2">
    <source>
        <dbReference type="ARBA" id="ARBA00022723"/>
    </source>
</evidence>
<protein>
    <submittedName>
        <fullName evidence="9">Zn-dependent protease with chaperone function</fullName>
    </submittedName>
</protein>
<evidence type="ECO:0000313" key="9">
    <source>
        <dbReference type="EMBL" id="MBP2417221.1"/>
    </source>
</evidence>
<evidence type="ECO:0000256" key="3">
    <source>
        <dbReference type="ARBA" id="ARBA00022801"/>
    </source>
</evidence>
<keyword evidence="3 6" id="KW-0378">Hydrolase</keyword>
<dbReference type="InterPro" id="IPR001915">
    <property type="entry name" value="Peptidase_M48"/>
</dbReference>
<organism evidence="9 10">
    <name type="scientific">Microlunatus capsulatus</name>
    <dbReference type="NCBI Taxonomy" id="99117"/>
    <lineage>
        <taxon>Bacteria</taxon>
        <taxon>Bacillati</taxon>
        <taxon>Actinomycetota</taxon>
        <taxon>Actinomycetes</taxon>
        <taxon>Propionibacteriales</taxon>
        <taxon>Propionibacteriaceae</taxon>
        <taxon>Microlunatus</taxon>
    </lineage>
</organism>
<comment type="caution">
    <text evidence="9">The sequence shown here is derived from an EMBL/GenBank/DDBJ whole genome shotgun (WGS) entry which is preliminary data.</text>
</comment>
<keyword evidence="7" id="KW-0812">Transmembrane</keyword>
<evidence type="ECO:0000256" key="4">
    <source>
        <dbReference type="ARBA" id="ARBA00022833"/>
    </source>
</evidence>
<gene>
    <name evidence="9" type="ORF">JOF54_002143</name>
</gene>
<keyword evidence="2" id="KW-0479">Metal-binding</keyword>
<keyword evidence="7" id="KW-0472">Membrane</keyword>
<keyword evidence="1 6" id="KW-0645">Protease</keyword>
<dbReference type="Proteomes" id="UP000758168">
    <property type="component" value="Unassembled WGS sequence"/>
</dbReference>
<comment type="cofactor">
    <cofactor evidence="6">
        <name>Zn(2+)</name>
        <dbReference type="ChEBI" id="CHEBI:29105"/>
    </cofactor>
    <text evidence="6">Binds 1 zinc ion per subunit.</text>
</comment>
<keyword evidence="4 6" id="KW-0862">Zinc</keyword>
<feature type="transmembrane region" description="Helical" evidence="7">
    <location>
        <begin position="271"/>
        <end position="294"/>
    </location>
</feature>
<feature type="transmembrane region" description="Helical" evidence="7">
    <location>
        <begin position="72"/>
        <end position="94"/>
    </location>
</feature>
<dbReference type="GO" id="GO:0006508">
    <property type="term" value="P:proteolysis"/>
    <property type="evidence" value="ECO:0007669"/>
    <property type="project" value="UniProtKB-KW"/>
</dbReference>
<dbReference type="PANTHER" id="PTHR34978:SF3">
    <property type="entry name" value="SLR0241 PROTEIN"/>
    <property type="match status" value="1"/>
</dbReference>
<reference evidence="9 10" key="1">
    <citation type="submission" date="2021-03" db="EMBL/GenBank/DDBJ databases">
        <title>Sequencing the genomes of 1000 actinobacteria strains.</title>
        <authorList>
            <person name="Klenk H.-P."/>
        </authorList>
    </citation>
    <scope>NUCLEOTIDE SEQUENCE [LARGE SCALE GENOMIC DNA]</scope>
    <source>
        <strain evidence="9 10">DSM 12936</strain>
    </source>
</reference>
<dbReference type="RefSeq" id="WP_210055518.1">
    <property type="nucleotide sequence ID" value="NZ_BAAAMH010000009.1"/>
</dbReference>
<evidence type="ECO:0000256" key="7">
    <source>
        <dbReference type="SAM" id="Phobius"/>
    </source>
</evidence>
<proteinExistence type="inferred from homology"/>
<dbReference type="EMBL" id="JAGIOB010000001">
    <property type="protein sequence ID" value="MBP2417221.1"/>
    <property type="molecule type" value="Genomic_DNA"/>
</dbReference>
<sequence length="295" mass="31119">MVALALGVLGLVLAGPGPLWVERWRFLHRVPRAAVVLWQAGAVAALVSVVGAGLAVALPVARGWRELDALPLPELALFAVLAVFTVVVVLRLTWSLVAVARDTTARRSRHRAAVDLLSQVQESPALPGLRVLAEQLPVAYCLPGLRESRVVLSAGTLTALDAEEVRAVVAHESAHVRARHDVVLDTFTALHRAFPIAVRSEIPAEQCRLLVEMLADDAARRLTGPVPLARALVTLAGAPKPAWALGATGSGTAERISRLAEPAGPHRLLSAAVYLLACGLVVFPVLIMAAPVILG</sequence>